<evidence type="ECO:0000256" key="5">
    <source>
        <dbReference type="ARBA" id="ARBA00022692"/>
    </source>
</evidence>
<protein>
    <recommendedName>
        <fullName evidence="8">Probable membrane transporter protein</fullName>
    </recommendedName>
</protein>
<feature type="transmembrane region" description="Helical" evidence="8">
    <location>
        <begin position="101"/>
        <end position="120"/>
    </location>
</feature>
<feature type="transmembrane region" description="Helical" evidence="8">
    <location>
        <begin position="72"/>
        <end position="95"/>
    </location>
</feature>
<proteinExistence type="inferred from homology"/>
<keyword evidence="6 8" id="KW-1133">Transmembrane helix</keyword>
<keyword evidence="4 8" id="KW-1003">Cell membrane</keyword>
<comment type="subcellular location">
    <subcellularLocation>
        <location evidence="1 8">Cell membrane</location>
        <topology evidence="1 8">Multi-pass membrane protein</topology>
    </subcellularLocation>
</comment>
<dbReference type="GO" id="GO:0005886">
    <property type="term" value="C:plasma membrane"/>
    <property type="evidence" value="ECO:0007669"/>
    <property type="project" value="UniProtKB-SubCell"/>
</dbReference>
<reference evidence="10" key="1">
    <citation type="submission" date="2019-04" db="EMBL/GenBank/DDBJ databases">
        <title>Complete genome sequence of Pseudomonas veronii strain PVy, a versatile degrader capable of using multiple contaminants as sole carbon sources.</title>
        <authorList>
            <person name="Lopez-Echartea E."/>
            <person name="Ridl J."/>
            <person name="Pajer P."/>
            <person name="Strejcek M."/>
            <person name="Suman J."/>
            <person name="Uhlik O."/>
        </authorList>
    </citation>
    <scope>NUCLEOTIDE SEQUENCE [LARGE SCALE GENOMIC DNA]</scope>
    <source>
        <strain evidence="10">Pvy</strain>
    </source>
</reference>
<evidence type="ECO:0000256" key="4">
    <source>
        <dbReference type="ARBA" id="ARBA00022475"/>
    </source>
</evidence>
<name>A0A5Q2U8D0_PSEVE</name>
<evidence type="ECO:0000256" key="1">
    <source>
        <dbReference type="ARBA" id="ARBA00004651"/>
    </source>
</evidence>
<comment type="similarity">
    <text evidence="2 8">Belongs to the 4-toluene sulfonate uptake permease (TSUP) (TC 2.A.102) family.</text>
</comment>
<evidence type="ECO:0000313" key="9">
    <source>
        <dbReference type="EMBL" id="QGH44698.1"/>
    </source>
</evidence>
<sequence length="255" mass="27361">MDFDTALVALGFFAFCGGLIDAAVGGGGLVQIPALIHALPNSSLATVFGTNKLAVLLGNSFSISSYLRRVKIVWRLILPVMLSAFTFSFVGAFSVSLIPRALMEYLVFSVLVIMAVYTFIKKDLGRVHSDIRVGTREILLGITLGSFIGFYDGVFGPGSGSLLLFAFVKYFGFDFLNASASAKLINLGTFAAALLFFIPSGHVLWMVGGVVGICNVAGAITGVFLALRYGSGFIRVFFLILLLFLIVRMGISIFY</sequence>
<evidence type="ECO:0000256" key="2">
    <source>
        <dbReference type="ARBA" id="ARBA00009142"/>
    </source>
</evidence>
<evidence type="ECO:0000256" key="3">
    <source>
        <dbReference type="ARBA" id="ARBA00022448"/>
    </source>
</evidence>
<keyword evidence="7 8" id="KW-0472">Membrane</keyword>
<feature type="transmembrane region" description="Helical" evidence="8">
    <location>
        <begin position="233"/>
        <end position="254"/>
    </location>
</feature>
<gene>
    <name evidence="9" type="ORF">E4167_30470</name>
</gene>
<dbReference type="Proteomes" id="UP000298274">
    <property type="component" value="Chromosome"/>
</dbReference>
<dbReference type="AlphaFoldDB" id="A0A5Q2U8D0"/>
<keyword evidence="3" id="KW-0813">Transport</keyword>
<feature type="transmembrane region" description="Helical" evidence="8">
    <location>
        <begin position="203"/>
        <end position="227"/>
    </location>
</feature>
<evidence type="ECO:0000256" key="7">
    <source>
        <dbReference type="ARBA" id="ARBA00023136"/>
    </source>
</evidence>
<feature type="transmembrane region" description="Helical" evidence="8">
    <location>
        <begin position="180"/>
        <end position="198"/>
    </location>
</feature>
<evidence type="ECO:0000313" key="10">
    <source>
        <dbReference type="Proteomes" id="UP000298274"/>
    </source>
</evidence>
<dbReference type="RefSeq" id="WP_046482658.1">
    <property type="nucleotide sequence ID" value="NZ_CP039631.3"/>
</dbReference>
<organism evidence="9 10">
    <name type="scientific">Pseudomonas veronii</name>
    <dbReference type="NCBI Taxonomy" id="76761"/>
    <lineage>
        <taxon>Bacteria</taxon>
        <taxon>Pseudomonadati</taxon>
        <taxon>Pseudomonadota</taxon>
        <taxon>Gammaproteobacteria</taxon>
        <taxon>Pseudomonadales</taxon>
        <taxon>Pseudomonadaceae</taxon>
        <taxon>Pseudomonas</taxon>
    </lineage>
</organism>
<feature type="transmembrane region" description="Helical" evidence="8">
    <location>
        <begin position="140"/>
        <end position="168"/>
    </location>
</feature>
<dbReference type="PANTHER" id="PTHR30269:SF0">
    <property type="entry name" value="MEMBRANE TRANSPORTER PROTEIN YFCA-RELATED"/>
    <property type="match status" value="1"/>
</dbReference>
<evidence type="ECO:0000256" key="6">
    <source>
        <dbReference type="ARBA" id="ARBA00022989"/>
    </source>
</evidence>
<dbReference type="EMBL" id="CP039631">
    <property type="protein sequence ID" value="QGH44698.1"/>
    <property type="molecule type" value="Genomic_DNA"/>
</dbReference>
<dbReference type="InterPro" id="IPR052017">
    <property type="entry name" value="TSUP"/>
</dbReference>
<dbReference type="PANTHER" id="PTHR30269">
    <property type="entry name" value="TRANSMEMBRANE PROTEIN YFCA"/>
    <property type="match status" value="1"/>
</dbReference>
<dbReference type="Pfam" id="PF01925">
    <property type="entry name" value="TauE"/>
    <property type="match status" value="1"/>
</dbReference>
<dbReference type="InterPro" id="IPR002781">
    <property type="entry name" value="TM_pro_TauE-like"/>
</dbReference>
<accession>A0A5Q2U8D0</accession>
<keyword evidence="5 8" id="KW-0812">Transmembrane</keyword>
<evidence type="ECO:0000256" key="8">
    <source>
        <dbReference type="RuleBase" id="RU363041"/>
    </source>
</evidence>